<protein>
    <recommendedName>
        <fullName evidence="3">CCDC66 domain-containing protein</fullName>
    </recommendedName>
</protein>
<accession>A0AA39KQP5</accession>
<feature type="region of interest" description="Disordered" evidence="1">
    <location>
        <begin position="641"/>
        <end position="660"/>
    </location>
</feature>
<reference evidence="4" key="1">
    <citation type="journal article" date="2023" name="bioRxiv">
        <title>Scaffold-level genome assemblies of two parasitoid biocontrol wasps reveal the parthenogenesis mechanism and an associated novel virus.</title>
        <authorList>
            <person name="Inwood S."/>
            <person name="Skelly J."/>
            <person name="Guhlin J."/>
            <person name="Harrop T."/>
            <person name="Goldson S."/>
            <person name="Dearden P."/>
        </authorList>
    </citation>
    <scope>NUCLEOTIDE SEQUENCE</scope>
    <source>
        <strain evidence="4">Irish</strain>
        <tissue evidence="4">Whole body</tissue>
    </source>
</reference>
<dbReference type="InterPro" id="IPR040467">
    <property type="entry name" value="CCDC66_dom"/>
</dbReference>
<gene>
    <name evidence="4" type="ORF">PV328_010826</name>
</gene>
<name>A0AA39KQP5_9HYME</name>
<comment type="caution">
    <text evidence="4">The sequence shown here is derived from an EMBL/GenBank/DDBJ whole genome shotgun (WGS) entry which is preliminary data.</text>
</comment>
<evidence type="ECO:0000313" key="5">
    <source>
        <dbReference type="Proteomes" id="UP001168990"/>
    </source>
</evidence>
<dbReference type="GO" id="GO:0060271">
    <property type="term" value="P:cilium assembly"/>
    <property type="evidence" value="ECO:0007669"/>
    <property type="project" value="TreeGrafter"/>
</dbReference>
<dbReference type="GO" id="GO:0005874">
    <property type="term" value="C:microtubule"/>
    <property type="evidence" value="ECO:0007669"/>
    <property type="project" value="TreeGrafter"/>
</dbReference>
<reference evidence="4" key="2">
    <citation type="submission" date="2023-03" db="EMBL/GenBank/DDBJ databases">
        <authorList>
            <person name="Inwood S.N."/>
            <person name="Skelly J.G."/>
            <person name="Guhlin J."/>
            <person name="Harrop T.W.R."/>
            <person name="Goldson S.G."/>
            <person name="Dearden P.K."/>
        </authorList>
    </citation>
    <scope>NUCLEOTIDE SEQUENCE</scope>
    <source>
        <strain evidence="4">Irish</strain>
        <tissue evidence="4">Whole body</tissue>
    </source>
</reference>
<keyword evidence="2" id="KW-0812">Transmembrane</keyword>
<dbReference type="PANTHER" id="PTHR22736">
    <property type="entry name" value="COILED-COIL DOMAIN-CONTAINING PROTEIN 66"/>
    <property type="match status" value="1"/>
</dbReference>
<feature type="domain" description="CCDC66" evidence="3">
    <location>
        <begin position="325"/>
        <end position="466"/>
    </location>
</feature>
<dbReference type="InterPro" id="IPR039183">
    <property type="entry name" value="CCD66"/>
</dbReference>
<sequence length="880" mass="100634">MSCYNCCCCGYEDEDNRINHLTIPASDYNSAITDNCNRNNNSKTSGNSLSIASCMSAFLSLVIVSIAIGTEEMARLNGHWEISKSPPIVHSTIRTKISTRSQTTNRKPLRVCGHYDSSTSLKSLDTNISTSFQSINLTSPNTGSMININDRQELPELIRKRSPSLPPIHTKEHQQIHHQTQSTQELPSLEVEGSRYTNHPRVQKHSQRGTERRVLTGNTYEEREGETSGYASDSIEASVAPNDIKSFPLEKIHDSAMSERTWQNPYCETPDTCLPSSRRVSITRLGELNRPRWESIWGTENGNNDHPPPLSWLERGLSRLDHSSQVLVINHDSASSPDSSTTSSTNSDSKTYLRGQNIPVDAQLLIERETRRQKALELQSAIKQQLLEKDKKRKEEKEQKIREELEEEERIKRERDAEKKRFEEEQRRLKEKEEAKLKKEEAMREILETAERIAKEKKRQRRQRDNYNDVNIIESTDINNEIVINNNNCSIELNELNNDDKQNAQTKTDNKTINTEQLCQVNAIENNEINLLNSNDKDNSNELPESLKVNDNLIRLPLNKEVAIVLTGKIEETNFLDGNNLQLLNLVMNQSQNYEHNSNIINTNNINALIKNLGNLGLDKNISGTSSSTTIIENRLLTPSKYRMPSGRDFGTQTDGETDCHDLESKEITKERKEGLNINNNNSRDLGKSINVSTDEKNVSRSKSQPRQSLETRPRWNANRPGTRYRTQSEKDPHYQKRLRLRRRRVESSDERSRSPSPDRRMSNAAKAKIRNALHRKSKLDSYDADTSMDSLNSVVPLRIDEHGRINVRLNDNIINNRHTNDNSSNSNDESLMTESRENINSWDGQNIISQLVTLKNGLLSKQREWDSSQCLVSPRAEFY</sequence>
<evidence type="ECO:0000259" key="3">
    <source>
        <dbReference type="Pfam" id="PF15236"/>
    </source>
</evidence>
<evidence type="ECO:0000313" key="4">
    <source>
        <dbReference type="EMBL" id="KAK0170244.1"/>
    </source>
</evidence>
<feature type="compositionally biased region" description="Low complexity" evidence="1">
    <location>
        <begin position="332"/>
        <end position="349"/>
    </location>
</feature>
<keyword evidence="5" id="KW-1185">Reference proteome</keyword>
<dbReference type="PANTHER" id="PTHR22736:SF2">
    <property type="entry name" value="COILED-COIL DOMAIN-CONTAINING PROTEIN 66"/>
    <property type="match status" value="1"/>
</dbReference>
<feature type="region of interest" description="Disordered" evidence="1">
    <location>
        <begin position="389"/>
        <end position="426"/>
    </location>
</feature>
<organism evidence="4 5">
    <name type="scientific">Microctonus aethiopoides</name>
    <dbReference type="NCBI Taxonomy" id="144406"/>
    <lineage>
        <taxon>Eukaryota</taxon>
        <taxon>Metazoa</taxon>
        <taxon>Ecdysozoa</taxon>
        <taxon>Arthropoda</taxon>
        <taxon>Hexapoda</taxon>
        <taxon>Insecta</taxon>
        <taxon>Pterygota</taxon>
        <taxon>Neoptera</taxon>
        <taxon>Endopterygota</taxon>
        <taxon>Hymenoptera</taxon>
        <taxon>Apocrita</taxon>
        <taxon>Ichneumonoidea</taxon>
        <taxon>Braconidae</taxon>
        <taxon>Euphorinae</taxon>
        <taxon>Microctonus</taxon>
    </lineage>
</organism>
<dbReference type="GO" id="GO:0008017">
    <property type="term" value="F:microtubule binding"/>
    <property type="evidence" value="ECO:0007669"/>
    <property type="project" value="TreeGrafter"/>
</dbReference>
<feature type="compositionally biased region" description="Basic and acidic residues" evidence="1">
    <location>
        <begin position="746"/>
        <end position="762"/>
    </location>
</feature>
<feature type="region of interest" description="Disordered" evidence="1">
    <location>
        <begin position="331"/>
        <end position="354"/>
    </location>
</feature>
<feature type="region of interest" description="Disordered" evidence="1">
    <location>
        <begin position="668"/>
        <end position="765"/>
    </location>
</feature>
<keyword evidence="2" id="KW-0472">Membrane</keyword>
<dbReference type="EMBL" id="JAQQBS010000004">
    <property type="protein sequence ID" value="KAK0170244.1"/>
    <property type="molecule type" value="Genomic_DNA"/>
</dbReference>
<dbReference type="Proteomes" id="UP001168990">
    <property type="component" value="Unassembled WGS sequence"/>
</dbReference>
<proteinExistence type="predicted"/>
<feature type="compositionally biased region" description="Basic residues" evidence="1">
    <location>
        <begin position="736"/>
        <end position="745"/>
    </location>
</feature>
<evidence type="ECO:0000256" key="1">
    <source>
        <dbReference type="SAM" id="MobiDB-lite"/>
    </source>
</evidence>
<keyword evidence="2" id="KW-1133">Transmembrane helix</keyword>
<feature type="region of interest" description="Disordered" evidence="1">
    <location>
        <begin position="162"/>
        <end position="237"/>
    </location>
</feature>
<dbReference type="GO" id="GO:0005929">
    <property type="term" value="C:cilium"/>
    <property type="evidence" value="ECO:0007669"/>
    <property type="project" value="TreeGrafter"/>
</dbReference>
<dbReference type="AlphaFoldDB" id="A0AA39KQP5"/>
<dbReference type="Pfam" id="PF15236">
    <property type="entry name" value="CCDC66"/>
    <property type="match status" value="1"/>
</dbReference>
<evidence type="ECO:0000256" key="2">
    <source>
        <dbReference type="SAM" id="Phobius"/>
    </source>
</evidence>
<feature type="transmembrane region" description="Helical" evidence="2">
    <location>
        <begin position="48"/>
        <end position="68"/>
    </location>
</feature>
<feature type="compositionally biased region" description="Basic and acidic residues" evidence="1">
    <location>
        <begin position="208"/>
        <end position="226"/>
    </location>
</feature>
<feature type="compositionally biased region" description="Polar residues" evidence="1">
    <location>
        <begin position="701"/>
        <end position="711"/>
    </location>
</feature>